<keyword evidence="4" id="KW-1185">Reference proteome</keyword>
<dbReference type="Gene3D" id="3.40.50.10170">
    <property type="match status" value="1"/>
</dbReference>
<dbReference type="PROSITE" id="PS51482">
    <property type="entry name" value="DEGV"/>
    <property type="match status" value="1"/>
</dbReference>
<dbReference type="GO" id="GO:0008289">
    <property type="term" value="F:lipid binding"/>
    <property type="evidence" value="ECO:0007669"/>
    <property type="project" value="UniProtKB-KW"/>
</dbReference>
<dbReference type="PANTHER" id="PTHR33434">
    <property type="entry name" value="DEGV DOMAIN-CONTAINING PROTEIN DR_1986-RELATED"/>
    <property type="match status" value="1"/>
</dbReference>
<gene>
    <name evidence="3" type="ORF">SAMN02745120_1181</name>
</gene>
<sequence length="294" mass="32516">MEKIAIITDSTSDLTQDIIDKYDIKVMPLQIIYQSKIYRDKVDITPEQIYSGMEREVPKTSLPLTADVVKTFEQLKQEGYTHILGAFISSGLSGTYNMVRNMANDYKDDFVIELLDSKSISWGSGFGIVEAAKAREAGSNFEEIVAIAKKAIKNTRSIFVLPTLYYLKKGGRMGRVEGTVGDLLNIKPIVGVDEAGDGQYFTIKKVRGRKKSLTELFNVIHNLVKDKEAFEVIVLSGNAPEESTEIAEKFKAMPNCKYVLETSVSPVIGVHTGPGLLALSVKCDSGMDNIKEDK</sequence>
<dbReference type="Proteomes" id="UP000243406">
    <property type="component" value="Unassembled WGS sequence"/>
</dbReference>
<organism evidence="3 4">
    <name type="scientific">Acetoanaerobium noterae</name>
    <dbReference type="NCBI Taxonomy" id="745369"/>
    <lineage>
        <taxon>Bacteria</taxon>
        <taxon>Bacillati</taxon>
        <taxon>Bacillota</taxon>
        <taxon>Clostridia</taxon>
        <taxon>Peptostreptococcales</taxon>
        <taxon>Filifactoraceae</taxon>
        <taxon>Acetoanaerobium</taxon>
    </lineage>
</organism>
<keyword evidence="2" id="KW-0446">Lipid-binding</keyword>
<dbReference type="OrthoDB" id="9780216at2"/>
<dbReference type="NCBIfam" id="TIGR00762">
    <property type="entry name" value="DegV"/>
    <property type="match status" value="1"/>
</dbReference>
<dbReference type="InterPro" id="IPR043168">
    <property type="entry name" value="DegV_C"/>
</dbReference>
<dbReference type="Pfam" id="PF02645">
    <property type="entry name" value="DegV"/>
    <property type="match status" value="1"/>
</dbReference>
<accession>A0A1T5ATT0</accession>
<dbReference type="Gene3D" id="3.30.1180.10">
    <property type="match status" value="1"/>
</dbReference>
<dbReference type="EMBL" id="FUYN01000002">
    <property type="protein sequence ID" value="SKB38325.1"/>
    <property type="molecule type" value="Genomic_DNA"/>
</dbReference>
<protein>
    <submittedName>
        <fullName evidence="3">EDD domain protein, DegV family</fullName>
    </submittedName>
</protein>
<name>A0A1T5ATT0_9FIRM</name>
<dbReference type="SUPFAM" id="SSF82549">
    <property type="entry name" value="DAK1/DegV-like"/>
    <property type="match status" value="1"/>
</dbReference>
<dbReference type="RefSeq" id="WP_079589092.1">
    <property type="nucleotide sequence ID" value="NZ_FUYN01000002.1"/>
</dbReference>
<dbReference type="AlphaFoldDB" id="A0A1T5ATT0"/>
<evidence type="ECO:0000313" key="4">
    <source>
        <dbReference type="Proteomes" id="UP000243406"/>
    </source>
</evidence>
<dbReference type="InterPro" id="IPR003797">
    <property type="entry name" value="DegV"/>
</dbReference>
<evidence type="ECO:0000313" key="3">
    <source>
        <dbReference type="EMBL" id="SKB38325.1"/>
    </source>
</evidence>
<proteinExistence type="predicted"/>
<evidence type="ECO:0000256" key="1">
    <source>
        <dbReference type="ARBA" id="ARBA00003238"/>
    </source>
</evidence>
<dbReference type="PANTHER" id="PTHR33434:SF3">
    <property type="entry name" value="DEGV DOMAIN-CONTAINING PROTEIN YITS"/>
    <property type="match status" value="1"/>
</dbReference>
<reference evidence="4" key="1">
    <citation type="submission" date="2017-02" db="EMBL/GenBank/DDBJ databases">
        <authorList>
            <person name="Varghese N."/>
            <person name="Submissions S."/>
        </authorList>
    </citation>
    <scope>NUCLEOTIDE SEQUENCE [LARGE SCALE GENOMIC DNA]</scope>
    <source>
        <strain evidence="4">ATCC 35199</strain>
    </source>
</reference>
<evidence type="ECO:0000256" key="2">
    <source>
        <dbReference type="ARBA" id="ARBA00023121"/>
    </source>
</evidence>
<dbReference type="InterPro" id="IPR050270">
    <property type="entry name" value="DegV_domain_contain"/>
</dbReference>
<comment type="function">
    <text evidence="1">May bind long-chain fatty acids, such as palmitate, and may play a role in lipid transport or fatty acid metabolism.</text>
</comment>